<accession>A0A1R1PZ03</accession>
<evidence type="ECO:0000256" key="1">
    <source>
        <dbReference type="SAM" id="MobiDB-lite"/>
    </source>
</evidence>
<dbReference type="OrthoDB" id="5739002at2759"/>
<comment type="caution">
    <text evidence="2">The sequence shown here is derived from an EMBL/GenBank/DDBJ whole genome shotgun (WGS) entry which is preliminary data.</text>
</comment>
<organism evidence="2 3">
    <name type="scientific">Zancudomyces culisetae</name>
    <name type="common">Gut fungus</name>
    <name type="synonym">Smittium culisetae</name>
    <dbReference type="NCBI Taxonomy" id="1213189"/>
    <lineage>
        <taxon>Eukaryota</taxon>
        <taxon>Fungi</taxon>
        <taxon>Fungi incertae sedis</taxon>
        <taxon>Zoopagomycota</taxon>
        <taxon>Kickxellomycotina</taxon>
        <taxon>Harpellomycetes</taxon>
        <taxon>Harpellales</taxon>
        <taxon>Legeriomycetaceae</taxon>
        <taxon>Zancudomyces</taxon>
    </lineage>
</organism>
<proteinExistence type="predicted"/>
<sequence>MEEREAFEMVLLQLSMQSDRIGYPKVQLQFPPPKIELTIQGKDIAKQQKLGKDGYIDLDIKFLKEPKFNCSIQVHELYTGSRIKKTIVEKLKQTQASTGMDVDGKKDDEIFGKDKGIKLILRGKPIMDDKFLYDYILQTTGSESKAPLVVHAMIVANNTPSQTEEMEQDSEGQDQSIRSGHLDQELKSILTSAGGGLVGKKDADVTEQPHEDSKKQATYGGSDKTQMDISENEAVEILKSNNDPSSEFWTDIEAVAKKHFGEGFSSKVKGYMFEKICG</sequence>
<feature type="region of interest" description="Disordered" evidence="1">
    <location>
        <begin position="194"/>
        <end position="225"/>
    </location>
</feature>
<dbReference type="EMBL" id="LSSK01000012">
    <property type="protein sequence ID" value="OMH86167.1"/>
    <property type="molecule type" value="Genomic_DNA"/>
</dbReference>
<reference evidence="3" key="1">
    <citation type="submission" date="2017-01" db="EMBL/GenBank/DDBJ databases">
        <authorList>
            <person name="Wang Y."/>
            <person name="White M."/>
            <person name="Kvist S."/>
            <person name="Moncalvo J.-M."/>
        </authorList>
    </citation>
    <scope>NUCLEOTIDE SEQUENCE [LARGE SCALE GENOMIC DNA]</scope>
    <source>
        <strain evidence="3">COL-18-3</strain>
    </source>
</reference>
<dbReference type="AlphaFoldDB" id="A0A1R1PZ03"/>
<name>A0A1R1PZ03_ZANCU</name>
<keyword evidence="3" id="KW-1185">Reference proteome</keyword>
<gene>
    <name evidence="2" type="ORF">AX774_g281</name>
</gene>
<evidence type="ECO:0000313" key="2">
    <source>
        <dbReference type="EMBL" id="OMH86167.1"/>
    </source>
</evidence>
<protein>
    <submittedName>
        <fullName evidence="2">Uncharacterized protein</fullName>
    </submittedName>
</protein>
<evidence type="ECO:0000313" key="3">
    <source>
        <dbReference type="Proteomes" id="UP000188320"/>
    </source>
</evidence>
<dbReference type="Gene3D" id="3.10.20.90">
    <property type="entry name" value="Phosphatidylinositol 3-kinase Catalytic Subunit, Chain A, domain 1"/>
    <property type="match status" value="1"/>
</dbReference>
<feature type="compositionally biased region" description="Basic and acidic residues" evidence="1">
    <location>
        <begin position="199"/>
        <end position="215"/>
    </location>
</feature>
<dbReference type="Proteomes" id="UP000188320">
    <property type="component" value="Unassembled WGS sequence"/>
</dbReference>